<dbReference type="Pfam" id="PF08990">
    <property type="entry name" value="Docking"/>
    <property type="match status" value="1"/>
</dbReference>
<dbReference type="InterPro" id="IPR014031">
    <property type="entry name" value="Ketoacyl_synth_C"/>
</dbReference>
<dbReference type="InterPro" id="IPR013968">
    <property type="entry name" value="PKS_KR"/>
</dbReference>
<dbReference type="InterPro" id="IPR036736">
    <property type="entry name" value="ACP-like_sf"/>
</dbReference>
<dbReference type="EMBL" id="JACHMH010000001">
    <property type="protein sequence ID" value="MBB4677101.1"/>
    <property type="molecule type" value="Genomic_DNA"/>
</dbReference>
<dbReference type="InterPro" id="IPR018201">
    <property type="entry name" value="Ketoacyl_synth_AS"/>
</dbReference>
<dbReference type="FunFam" id="1.10.1200.10:FF:000007">
    <property type="entry name" value="Probable polyketide synthase pks17"/>
    <property type="match status" value="1"/>
</dbReference>
<dbReference type="SUPFAM" id="SSF51735">
    <property type="entry name" value="NAD(P)-binding Rossmann-fold domains"/>
    <property type="match status" value="2"/>
</dbReference>
<dbReference type="InterPro" id="IPR009081">
    <property type="entry name" value="PP-bd_ACP"/>
</dbReference>
<gene>
    <name evidence="16" type="ORF">HNR67_003219</name>
</gene>
<dbReference type="CDD" id="cd08952">
    <property type="entry name" value="KR_1_SDR_x"/>
    <property type="match status" value="1"/>
</dbReference>
<comment type="pathway">
    <text evidence="11">Antibiotic biosynthesis; erythromycin biosynthesis.</text>
</comment>
<reference evidence="16 17" key="1">
    <citation type="submission" date="2020-08" db="EMBL/GenBank/DDBJ databases">
        <title>Sequencing the genomes of 1000 actinobacteria strains.</title>
        <authorList>
            <person name="Klenk H.-P."/>
        </authorList>
    </citation>
    <scope>NUCLEOTIDE SEQUENCE [LARGE SCALE GENOMIC DNA]</scope>
    <source>
        <strain evidence="16 17">DSM 44230</strain>
    </source>
</reference>
<organism evidence="16 17">
    <name type="scientific">Crossiella cryophila</name>
    <dbReference type="NCBI Taxonomy" id="43355"/>
    <lineage>
        <taxon>Bacteria</taxon>
        <taxon>Bacillati</taxon>
        <taxon>Actinomycetota</taxon>
        <taxon>Actinomycetes</taxon>
        <taxon>Pseudonocardiales</taxon>
        <taxon>Pseudonocardiaceae</taxon>
        <taxon>Crossiella</taxon>
    </lineage>
</organism>
<dbReference type="GO" id="GO:0006633">
    <property type="term" value="P:fatty acid biosynthetic process"/>
    <property type="evidence" value="ECO:0007669"/>
    <property type="project" value="InterPro"/>
</dbReference>
<dbReference type="SUPFAM" id="SSF47336">
    <property type="entry name" value="ACP-like"/>
    <property type="match status" value="1"/>
</dbReference>
<dbReference type="SMART" id="SM00827">
    <property type="entry name" value="PKS_AT"/>
    <property type="match status" value="1"/>
</dbReference>
<dbReference type="InterPro" id="IPR016035">
    <property type="entry name" value="Acyl_Trfase/lysoPLipase"/>
</dbReference>
<evidence type="ECO:0000256" key="2">
    <source>
        <dbReference type="ARBA" id="ARBA00022450"/>
    </source>
</evidence>
<dbReference type="Pfam" id="PF18369">
    <property type="entry name" value="PKS_DE"/>
    <property type="match status" value="1"/>
</dbReference>
<evidence type="ECO:0000313" key="17">
    <source>
        <dbReference type="Proteomes" id="UP000533598"/>
    </source>
</evidence>
<dbReference type="FunFam" id="3.40.47.10:FF:000019">
    <property type="entry name" value="Polyketide synthase type I"/>
    <property type="match status" value="1"/>
</dbReference>
<dbReference type="RefSeq" id="WP_185002994.1">
    <property type="nucleotide sequence ID" value="NZ_BAAAUI010000002.1"/>
</dbReference>
<comment type="caution">
    <text evidence="16">The sequence shown here is derived from an EMBL/GenBank/DDBJ whole genome shotgun (WGS) entry which is preliminary data.</text>
</comment>
<dbReference type="InterPro" id="IPR041618">
    <property type="entry name" value="PKS_DE"/>
</dbReference>
<dbReference type="SMART" id="SM01294">
    <property type="entry name" value="PKS_PP_betabranch"/>
    <property type="match status" value="1"/>
</dbReference>
<feature type="domain" description="Ketosynthase family 3 (KS3)" evidence="15">
    <location>
        <begin position="33"/>
        <end position="457"/>
    </location>
</feature>
<dbReference type="Gene3D" id="3.30.70.3290">
    <property type="match status" value="1"/>
</dbReference>
<dbReference type="InterPro" id="IPR036299">
    <property type="entry name" value="Polyketide_synth_docking_sf"/>
</dbReference>
<dbReference type="InterPro" id="IPR057326">
    <property type="entry name" value="KR_dom"/>
</dbReference>
<dbReference type="InterPro" id="IPR020806">
    <property type="entry name" value="PKS_PP-bd"/>
</dbReference>
<dbReference type="Pfam" id="PF16197">
    <property type="entry name" value="KAsynt_C_assoc"/>
    <property type="match status" value="1"/>
</dbReference>
<comment type="subunit">
    <text evidence="12">Homodimer. Erythronolide synthase is composed of EryAI, EryAII and EryAIII multimodular (2 modules) polypeptides each coding for a functional synthase subunit which participates in 2 of the six FAS-like elongation steps required for formation of the polyketide. Module 1, 2, 3, 4, 5, and 6 participating in biosynthesis steps 1, 2, 3, 4, 5, and 6, respectively.</text>
</comment>
<dbReference type="PROSITE" id="PS52004">
    <property type="entry name" value="KS3_2"/>
    <property type="match status" value="1"/>
</dbReference>
<dbReference type="PANTHER" id="PTHR43775:SF51">
    <property type="entry name" value="INACTIVE PHENOLPHTHIOCEROL SYNTHESIS POLYKETIDE SYNTHASE TYPE I PKS1-RELATED"/>
    <property type="match status" value="1"/>
</dbReference>
<comment type="cofactor">
    <cofactor evidence="1">
        <name>pantetheine 4'-phosphate</name>
        <dbReference type="ChEBI" id="CHEBI:47942"/>
    </cofactor>
</comment>
<evidence type="ECO:0000256" key="1">
    <source>
        <dbReference type="ARBA" id="ARBA00001957"/>
    </source>
</evidence>
<dbReference type="SMART" id="SM00825">
    <property type="entry name" value="PKS_KS"/>
    <property type="match status" value="1"/>
</dbReference>
<dbReference type="PANTHER" id="PTHR43775">
    <property type="entry name" value="FATTY ACID SYNTHASE"/>
    <property type="match status" value="1"/>
</dbReference>
<dbReference type="Proteomes" id="UP000533598">
    <property type="component" value="Unassembled WGS sequence"/>
</dbReference>
<keyword evidence="7" id="KW-0511">Multifunctional enzyme</keyword>
<evidence type="ECO:0000256" key="7">
    <source>
        <dbReference type="ARBA" id="ARBA00023268"/>
    </source>
</evidence>
<evidence type="ECO:0000256" key="6">
    <source>
        <dbReference type="ARBA" id="ARBA00023194"/>
    </source>
</evidence>
<evidence type="ECO:0000313" key="16">
    <source>
        <dbReference type="EMBL" id="MBB4677101.1"/>
    </source>
</evidence>
<dbReference type="SUPFAM" id="SSF55048">
    <property type="entry name" value="Probable ACP-binding domain of malonyl-CoA ACP transacylase"/>
    <property type="match status" value="1"/>
</dbReference>
<keyword evidence="8" id="KW-0012">Acyltransferase</keyword>
<name>A0A7W7CBZ3_9PSEU</name>
<evidence type="ECO:0000256" key="11">
    <source>
        <dbReference type="ARBA" id="ARBA00060622"/>
    </source>
</evidence>
<dbReference type="InterPro" id="IPR016036">
    <property type="entry name" value="Malonyl_transacylase_ACP-bd"/>
</dbReference>
<evidence type="ECO:0000256" key="3">
    <source>
        <dbReference type="ARBA" id="ARBA00022553"/>
    </source>
</evidence>
<accession>A0A7W7CBZ3</accession>
<dbReference type="CDD" id="cd00833">
    <property type="entry name" value="PKS"/>
    <property type="match status" value="1"/>
</dbReference>
<evidence type="ECO:0000256" key="12">
    <source>
        <dbReference type="ARBA" id="ARBA00063272"/>
    </source>
</evidence>
<dbReference type="Gene3D" id="3.40.50.720">
    <property type="entry name" value="NAD(P)-binding Rossmann-like Domain"/>
    <property type="match status" value="1"/>
</dbReference>
<keyword evidence="4 16" id="KW-0808">Transferase</keyword>
<dbReference type="PROSITE" id="PS50075">
    <property type="entry name" value="CARRIER"/>
    <property type="match status" value="1"/>
</dbReference>
<dbReference type="PROSITE" id="PS00012">
    <property type="entry name" value="PHOSPHOPANTETHEINE"/>
    <property type="match status" value="1"/>
</dbReference>
<evidence type="ECO:0000256" key="5">
    <source>
        <dbReference type="ARBA" id="ARBA00022737"/>
    </source>
</evidence>
<comment type="catalytic activity">
    <reaction evidence="9">
        <text>6 (S)-methylmalonyl-CoA + propanoyl-CoA + 6 NADPH + 12 H(+) = 6-deoxyerythronolide B + 6 CO2 + 6 NADP(+) + 7 CoA + H2O</text>
        <dbReference type="Rhea" id="RHEA:23068"/>
        <dbReference type="ChEBI" id="CHEBI:15377"/>
        <dbReference type="ChEBI" id="CHEBI:15378"/>
        <dbReference type="ChEBI" id="CHEBI:16089"/>
        <dbReference type="ChEBI" id="CHEBI:16526"/>
        <dbReference type="ChEBI" id="CHEBI:57287"/>
        <dbReference type="ChEBI" id="CHEBI:57327"/>
        <dbReference type="ChEBI" id="CHEBI:57392"/>
        <dbReference type="ChEBI" id="CHEBI:57783"/>
        <dbReference type="ChEBI" id="CHEBI:58349"/>
        <dbReference type="EC" id="2.3.1.94"/>
    </reaction>
</comment>
<keyword evidence="3" id="KW-0597">Phosphoprotein</keyword>
<dbReference type="InterPro" id="IPR014030">
    <property type="entry name" value="Ketoacyl_synth_N"/>
</dbReference>
<dbReference type="Pfam" id="PF02801">
    <property type="entry name" value="Ketoacyl-synt_C"/>
    <property type="match status" value="1"/>
</dbReference>
<dbReference type="FunFam" id="3.40.366.10:FF:000002">
    <property type="entry name" value="Probable polyketide synthase 2"/>
    <property type="match status" value="1"/>
</dbReference>
<dbReference type="SMART" id="SM00823">
    <property type="entry name" value="PKS_PP"/>
    <property type="match status" value="1"/>
</dbReference>
<keyword evidence="6" id="KW-0045">Antibiotic biosynthesis</keyword>
<dbReference type="InterPro" id="IPR006162">
    <property type="entry name" value="Ppantetheine_attach_site"/>
</dbReference>
<dbReference type="Pfam" id="PF00550">
    <property type="entry name" value="PP-binding"/>
    <property type="match status" value="1"/>
</dbReference>
<dbReference type="GO" id="GO:0033068">
    <property type="term" value="P:macrolide biosynthetic process"/>
    <property type="evidence" value="ECO:0007669"/>
    <property type="project" value="UniProtKB-ARBA"/>
</dbReference>
<dbReference type="GO" id="GO:0047879">
    <property type="term" value="F:erythronolide synthase activity"/>
    <property type="evidence" value="ECO:0007669"/>
    <property type="project" value="UniProtKB-EC"/>
</dbReference>
<dbReference type="Pfam" id="PF00698">
    <property type="entry name" value="Acyl_transf_1"/>
    <property type="match status" value="1"/>
</dbReference>
<dbReference type="Gene3D" id="1.10.1200.10">
    <property type="entry name" value="ACP-like"/>
    <property type="match status" value="1"/>
</dbReference>
<dbReference type="EC" id="2.3.1.94" evidence="13"/>
<dbReference type="GO" id="GO:0004315">
    <property type="term" value="F:3-oxoacyl-[acyl-carrier-protein] synthase activity"/>
    <property type="evidence" value="ECO:0007669"/>
    <property type="project" value="InterPro"/>
</dbReference>
<dbReference type="SUPFAM" id="SSF53901">
    <property type="entry name" value="Thiolase-like"/>
    <property type="match status" value="1"/>
</dbReference>
<protein>
    <recommendedName>
        <fullName evidence="13">6-deoxyerythronolide-B synthase</fullName>
        <ecNumber evidence="13">2.3.1.94</ecNumber>
    </recommendedName>
</protein>
<dbReference type="InterPro" id="IPR032821">
    <property type="entry name" value="PKS_assoc"/>
</dbReference>
<dbReference type="InterPro" id="IPR036291">
    <property type="entry name" value="NAD(P)-bd_dom_sf"/>
</dbReference>
<evidence type="ECO:0000256" key="8">
    <source>
        <dbReference type="ARBA" id="ARBA00023315"/>
    </source>
</evidence>
<dbReference type="Gene3D" id="3.40.366.10">
    <property type="entry name" value="Malonyl-Coenzyme A Acyl Carrier Protein, domain 2"/>
    <property type="match status" value="1"/>
</dbReference>
<feature type="domain" description="Carrier" evidence="14">
    <location>
        <begin position="1440"/>
        <end position="1518"/>
    </location>
</feature>
<keyword evidence="2" id="KW-0596">Phosphopantetheine</keyword>
<evidence type="ECO:0000256" key="10">
    <source>
        <dbReference type="ARBA" id="ARBA00060158"/>
    </source>
</evidence>
<dbReference type="SUPFAM" id="SSF101173">
    <property type="entry name" value="Docking domain B of the erythromycin polyketide synthase (DEBS)"/>
    <property type="match status" value="1"/>
</dbReference>
<dbReference type="Pfam" id="PF08659">
    <property type="entry name" value="KR"/>
    <property type="match status" value="1"/>
</dbReference>
<evidence type="ECO:0000256" key="13">
    <source>
        <dbReference type="ARBA" id="ARBA00066981"/>
    </source>
</evidence>
<dbReference type="PROSITE" id="PS00606">
    <property type="entry name" value="KS3_1"/>
    <property type="match status" value="1"/>
</dbReference>
<dbReference type="Pfam" id="PF00109">
    <property type="entry name" value="ketoacyl-synt"/>
    <property type="match status" value="1"/>
</dbReference>
<dbReference type="GO" id="GO:0004312">
    <property type="term" value="F:fatty acid synthase activity"/>
    <property type="evidence" value="ECO:0007669"/>
    <property type="project" value="TreeGrafter"/>
</dbReference>
<dbReference type="InterPro" id="IPR001227">
    <property type="entry name" value="Ac_transferase_dom_sf"/>
</dbReference>
<proteinExistence type="predicted"/>
<dbReference type="SUPFAM" id="SSF52151">
    <property type="entry name" value="FabD/lysophospholipase-like"/>
    <property type="match status" value="1"/>
</dbReference>
<evidence type="ECO:0000259" key="15">
    <source>
        <dbReference type="PROSITE" id="PS52004"/>
    </source>
</evidence>
<evidence type="ECO:0000256" key="9">
    <source>
        <dbReference type="ARBA" id="ARBA00052442"/>
    </source>
</evidence>
<dbReference type="InterPro" id="IPR016039">
    <property type="entry name" value="Thiolase-like"/>
</dbReference>
<dbReference type="NCBIfam" id="NF045894">
    <property type="entry name" value="PKS_plus_SDR"/>
    <property type="match status" value="1"/>
</dbReference>
<keyword evidence="5" id="KW-0677">Repeat</keyword>
<comment type="function">
    <text evidence="10">Involved in the biosynthesis of antibiotic erythromycin via the biosynthesis of its aglycone precursor, 6-deoxyerythronolide B (6-dEB).</text>
</comment>
<dbReference type="InterPro" id="IPR014043">
    <property type="entry name" value="Acyl_transferase_dom"/>
</dbReference>
<keyword evidence="17" id="KW-1185">Reference proteome</keyword>
<sequence length="1592" mass="168040">MSNEEKLREYLKRVTTDLHRTTKKLREVEEAGHEPVAIIGMSCRLPGGVDSPESLWDLVSTGGDAVGGFPADRGWDVEGRYDADPDNLGTYYAREAGFVYDAGKFDAGFFGISPREALAMDPQQRLILEASWEAFERSGIDPNSLRGSRTGVFSGAWFSGYTPGLDQSPQHLEGHLLSGAATSFVSGRVAYTLGLEGPALTVDTACSSSLVALHLAVKALRNNECGLALTGGVTVMSSLNSLVEFSRQGGLAADGRCKPFSAAADGFGFAEGVGMLVLERLSDAQRNGHQILAVIRGTAINQDGASNGLTAPNGPSQRRVIAEALGDARLTPAQVDVVEAHGTGTSLGDPIEAQALLATYGQDRDRPLWLGSVKSNIGHTQAAAGVAGVIKMVMAMRNGVLPQTLHVDEPSPHVDWSAGSVSLLTESLDWPDTGQPRRAGVSSFGMSGTNAHTILEQAPAVETVAAEPVATTVSPILLAARGADALRGQAERLLSFVDNNPGVSLNDLGFSLAATRSRFDHRALLATGDRDALRAGLGALAANMPDNALVQGVSGVDGRIVFVFPGQGSQWQGMALELLDTAPVFADRLTDCAQALAEFTDWDLLEVLRGNGPGFDRVDVVQPALWAVMVSLAALWRSYGVEPAAVVGHSQGEIAAAAVSGALSLRDAAKVVALRSKAIRALAGKGGMMSVALSGDQAADRLARWDGRISVAAHNGPASVVVAGDPDALDELFADCEANDIRVRKIPVDYASHSAHVETIRTELLDVLSGLEPKTADIPFYSTVTAAVIDTAKLDGEYWYTNLRQTVRFAETTRLLAQDGFRFFVEASPHPVLTFGVQETLTDLEAVAVGSLRREQGGLDRFLLSLGEAETRGLPVDLSPAFPGAQRIDLPTYAFQGRWYWLEPEHTAVAADPADAEFWTAVENEDLDGLAGTLGTGTESLSGVLPALTAWRRQRREQSTVDGWRYRVTWQQLTEPAAAPLTGTWLLVLPEQNHPLTTAVSAALRARGADVAELVLDRVDRAGLAQQLATLPVAPSGVLSLLGLDTSAHPEVSRGLRLTVTLTQALGDAAVDAPLWTVTSGAVGTGPADPVREPVAAQVWGFGRVAALEHARRWGGLIDLPGNADEQAIHRLTALLAGAGEEDQLAVRANGILARRLAHAPRGATKREWQPTGTVLVTGGTGAIGAQVARWLARNGADHLVLTSRRGPEAPGALELAAELGELGAKASIEACDISDREAVRELLARHPVTAIMHVAGVPQATAVTDTTQDELAEVTAVKIAGAAHLAEFAGDLDAFVLFSSNSGVWGSAGHTGYAAGNAYLDALAQHRRAQGKPALAVAWGAWAEGGMAEGDAGEQLRRRGILEMRPDLAIAALQRAMDEDETVIAIADMDWTKFAPTFTSVRPSPLLGELPEVKALLAETEPETDSGLAQRLATASPLEQRRALVDLVRTQVAGVLGHDTGEAVDPGRAFRELGFDSLTAVELRNRLTAATGLRLPATLAFDHPTPTVLAEFLRAELFPAVEGADESETRIRAALAALPLSRIRDAGLLDALLRLADGDPSAVESTVDEGETIDEMDADDLVRLALQGSDS</sequence>
<dbReference type="Gene3D" id="6.10.140.1830">
    <property type="match status" value="1"/>
</dbReference>
<dbReference type="InterPro" id="IPR020841">
    <property type="entry name" value="PKS_Beta-ketoAc_synthase_dom"/>
</dbReference>
<dbReference type="Gene3D" id="3.40.47.10">
    <property type="match status" value="1"/>
</dbReference>
<dbReference type="InterPro" id="IPR050091">
    <property type="entry name" value="PKS_NRPS_Biosynth_Enz"/>
</dbReference>
<dbReference type="SMART" id="SM00822">
    <property type="entry name" value="PKS_KR"/>
    <property type="match status" value="1"/>
</dbReference>
<dbReference type="InterPro" id="IPR015083">
    <property type="entry name" value="NorB/c/GfsB-D-like_docking"/>
</dbReference>
<evidence type="ECO:0000256" key="4">
    <source>
        <dbReference type="ARBA" id="ARBA00022679"/>
    </source>
</evidence>
<evidence type="ECO:0000259" key="14">
    <source>
        <dbReference type="PROSITE" id="PS50075"/>
    </source>
</evidence>
<dbReference type="GO" id="GO:0031177">
    <property type="term" value="F:phosphopantetheine binding"/>
    <property type="evidence" value="ECO:0007669"/>
    <property type="project" value="InterPro"/>
</dbReference>